<dbReference type="InterPro" id="IPR023214">
    <property type="entry name" value="HAD_sf"/>
</dbReference>
<keyword evidence="1 3" id="KW-0378">Hydrolase</keyword>
<comment type="cofactor">
    <cofactor evidence="3">
        <name>Mg(2+)</name>
        <dbReference type="ChEBI" id="CHEBI:18420"/>
    </cofactor>
    <cofactor evidence="3">
        <name>Co(2+)</name>
        <dbReference type="ChEBI" id="CHEBI:48828"/>
    </cofactor>
</comment>
<dbReference type="InterPro" id="IPR006439">
    <property type="entry name" value="HAD-SF_hydro_IA"/>
</dbReference>
<dbReference type="GO" id="GO:0006564">
    <property type="term" value="P:L-serine biosynthetic process"/>
    <property type="evidence" value="ECO:0007669"/>
    <property type="project" value="UniProtKB-UniRule"/>
</dbReference>
<dbReference type="PANTHER" id="PTHR46470">
    <property type="entry name" value="N-ACYLNEURAMINATE-9-PHOSPHATASE"/>
    <property type="match status" value="1"/>
</dbReference>
<keyword evidence="3" id="KW-0718">Serine biosynthesis</keyword>
<dbReference type="Gene3D" id="3.40.50.1000">
    <property type="entry name" value="HAD superfamily/HAD-like"/>
    <property type="match status" value="1"/>
</dbReference>
<proteinExistence type="inferred from homology"/>
<comment type="catalytic activity">
    <reaction evidence="3">
        <text>O-phospho-D-serine + H2O = D-serine + phosphate</text>
        <dbReference type="Rhea" id="RHEA:24873"/>
        <dbReference type="ChEBI" id="CHEBI:15377"/>
        <dbReference type="ChEBI" id="CHEBI:35247"/>
        <dbReference type="ChEBI" id="CHEBI:43474"/>
        <dbReference type="ChEBI" id="CHEBI:58680"/>
        <dbReference type="EC" id="3.1.3.3"/>
    </reaction>
</comment>
<dbReference type="InterPro" id="IPR051400">
    <property type="entry name" value="HAD-like_hydrolase"/>
</dbReference>
<gene>
    <name evidence="4" type="ORF">SAMN05428946_2929</name>
</gene>
<evidence type="ECO:0000256" key="2">
    <source>
        <dbReference type="ARBA" id="ARBA00022842"/>
    </source>
</evidence>
<evidence type="ECO:0000256" key="1">
    <source>
        <dbReference type="ARBA" id="ARBA00022801"/>
    </source>
</evidence>
<organism evidence="4 5">
    <name type="scientific">Edaphobacillus lindanitolerans</name>
    <dbReference type="NCBI Taxonomy" id="550447"/>
    <lineage>
        <taxon>Bacteria</taxon>
        <taxon>Bacillati</taxon>
        <taxon>Bacillota</taxon>
        <taxon>Bacilli</taxon>
        <taxon>Bacillales</taxon>
        <taxon>Bacillaceae</taxon>
        <taxon>Edaphobacillus</taxon>
    </lineage>
</organism>
<dbReference type="EMBL" id="FTPL01000005">
    <property type="protein sequence ID" value="SIT93044.1"/>
    <property type="molecule type" value="Genomic_DNA"/>
</dbReference>
<comment type="function">
    <text evidence="3">Catalyzes the last step of the phosphorylated serine biosynthetic pathway, i.e. dephosphorylation of O-phospho-L-serine to form L-serine.</text>
</comment>
<dbReference type="InterPro" id="IPR036412">
    <property type="entry name" value="HAD-like_sf"/>
</dbReference>
<sequence length="262" mass="29526">MIRTIIFDLDDTLIWDKKSIGTAFDRTCRYAADKAAVDAAALELAVREAARALYSSYDTYDFTQMIGINPFEGLWGSFDDPGEEFGRMKEIVPAYRREAWTNGLRALGVDDPALGGELAGRFIEERRNAPFIYEETFDVLDRLREDYQLVLLTNGAPSLQREKLAITPELEPYFDRVVISGAFGRGKPDESIFRHVLEETGTGASEALMVGDNLMTDILGAGRAGIRSVWINREGKKRLPDVTPDYEISRLDQIETILKEMR</sequence>
<dbReference type="STRING" id="550447.SAMN05428946_2929"/>
<dbReference type="GO" id="GO:0036424">
    <property type="term" value="F:L-phosphoserine phosphatase activity"/>
    <property type="evidence" value="ECO:0007669"/>
    <property type="project" value="UniProtKB-UniRule"/>
</dbReference>
<reference evidence="5" key="1">
    <citation type="submission" date="2017-01" db="EMBL/GenBank/DDBJ databases">
        <authorList>
            <person name="Varghese N."/>
            <person name="Submissions S."/>
        </authorList>
    </citation>
    <scope>NUCLEOTIDE SEQUENCE [LARGE SCALE GENOMIC DNA]</scope>
    <source>
        <strain evidence="5">MNA4</strain>
    </source>
</reference>
<dbReference type="AlphaFoldDB" id="A0A1U7PNN6"/>
<keyword evidence="3" id="KW-0170">Cobalt</keyword>
<evidence type="ECO:0000256" key="3">
    <source>
        <dbReference type="HAMAP-Rule" id="MF_02240"/>
    </source>
</evidence>
<dbReference type="NCBIfam" id="TIGR01509">
    <property type="entry name" value="HAD-SF-IA-v3"/>
    <property type="match status" value="1"/>
</dbReference>
<dbReference type="HAMAP" id="MF_02240">
    <property type="entry name" value="PSP"/>
    <property type="match status" value="1"/>
</dbReference>
<comment type="pathway">
    <text evidence="3">Amino-acid biosynthesis; L-serine biosynthesis; L-serine from 3-phospho-D-glycerate: step 3/3.</text>
</comment>
<dbReference type="Proteomes" id="UP000187550">
    <property type="component" value="Unassembled WGS sequence"/>
</dbReference>
<dbReference type="Pfam" id="PF00702">
    <property type="entry name" value="Hydrolase"/>
    <property type="match status" value="1"/>
</dbReference>
<name>A0A1U7PNN6_9BACI</name>
<comment type="catalytic activity">
    <reaction evidence="3">
        <text>O-phospho-L-serine + H2O = L-serine + phosphate</text>
        <dbReference type="Rhea" id="RHEA:21208"/>
        <dbReference type="ChEBI" id="CHEBI:15377"/>
        <dbReference type="ChEBI" id="CHEBI:33384"/>
        <dbReference type="ChEBI" id="CHEBI:43474"/>
        <dbReference type="ChEBI" id="CHEBI:57524"/>
        <dbReference type="EC" id="3.1.3.3"/>
    </reaction>
</comment>
<dbReference type="SFLD" id="SFLDS00003">
    <property type="entry name" value="Haloacid_Dehalogenase"/>
    <property type="match status" value="1"/>
</dbReference>
<keyword evidence="2 3" id="KW-0460">Magnesium</keyword>
<keyword evidence="5" id="KW-1185">Reference proteome</keyword>
<dbReference type="Gene3D" id="1.20.120.1600">
    <property type="match status" value="1"/>
</dbReference>
<evidence type="ECO:0000313" key="5">
    <source>
        <dbReference type="Proteomes" id="UP000187550"/>
    </source>
</evidence>
<dbReference type="SFLD" id="SFLDG01129">
    <property type="entry name" value="C1.5:_HAD__Beta-PGM__Phosphata"/>
    <property type="match status" value="1"/>
</dbReference>
<dbReference type="InterPro" id="IPR044266">
    <property type="entry name" value="PSP_YsaA"/>
</dbReference>
<dbReference type="PANTHER" id="PTHR46470:SF3">
    <property type="entry name" value="N-ACYLNEURAMINATE-9-PHOSPHATASE"/>
    <property type="match status" value="1"/>
</dbReference>
<dbReference type="RefSeq" id="WP_076759990.1">
    <property type="nucleotide sequence ID" value="NZ_FTPL01000005.1"/>
</dbReference>
<keyword evidence="3" id="KW-0028">Amino-acid biosynthesis</keyword>
<accession>A0A1U7PNN6</accession>
<dbReference type="NCBIfam" id="TIGR01549">
    <property type="entry name" value="HAD-SF-IA-v1"/>
    <property type="match status" value="1"/>
</dbReference>
<comment type="similarity">
    <text evidence="3">Belongs to the HAD-like hydrolase superfamily.</text>
</comment>
<dbReference type="OrthoDB" id="9809962at2"/>
<dbReference type="EC" id="3.1.3.3" evidence="3"/>
<protein>
    <recommendedName>
        <fullName evidence="3">Phosphoserine phosphatase</fullName>
        <shortName evidence="3">PSP</shortName>
        <ecNumber evidence="3">3.1.3.3</ecNumber>
    </recommendedName>
</protein>
<dbReference type="SUPFAM" id="SSF56784">
    <property type="entry name" value="HAD-like"/>
    <property type="match status" value="1"/>
</dbReference>
<evidence type="ECO:0000313" key="4">
    <source>
        <dbReference type="EMBL" id="SIT93044.1"/>
    </source>
</evidence>